<proteinExistence type="predicted"/>
<protein>
    <submittedName>
        <fullName evidence="2">Uncharacterized protein</fullName>
    </submittedName>
</protein>
<dbReference type="EMBL" id="BKCJ010347434">
    <property type="protein sequence ID" value="GEZ95665.1"/>
    <property type="molecule type" value="Genomic_DNA"/>
</dbReference>
<gene>
    <name evidence="2" type="ORF">Tci_567638</name>
</gene>
<evidence type="ECO:0000313" key="2">
    <source>
        <dbReference type="EMBL" id="GEZ95665.1"/>
    </source>
</evidence>
<sequence length="86" mass="9498">MGNNPSPSLLPPYPKKSELPRFSSKKKGSDSPFHTVTPPYGQPHLLHGLETHQSEMEMEVFAQYEFQFEVEGVSWGSGGIAEPSPP</sequence>
<comment type="caution">
    <text evidence="2">The sequence shown here is derived from an EMBL/GenBank/DDBJ whole genome shotgun (WGS) entry which is preliminary data.</text>
</comment>
<evidence type="ECO:0000256" key="1">
    <source>
        <dbReference type="SAM" id="MobiDB-lite"/>
    </source>
</evidence>
<name>A0A699IY18_TANCI</name>
<reference evidence="2" key="1">
    <citation type="journal article" date="2019" name="Sci. Rep.">
        <title>Draft genome of Tanacetum cinerariifolium, the natural source of mosquito coil.</title>
        <authorList>
            <person name="Yamashiro T."/>
            <person name="Shiraishi A."/>
            <person name="Satake H."/>
            <person name="Nakayama K."/>
        </authorList>
    </citation>
    <scope>NUCLEOTIDE SEQUENCE</scope>
</reference>
<feature type="region of interest" description="Disordered" evidence="1">
    <location>
        <begin position="1"/>
        <end position="46"/>
    </location>
</feature>
<organism evidence="2">
    <name type="scientific">Tanacetum cinerariifolium</name>
    <name type="common">Dalmatian daisy</name>
    <name type="synonym">Chrysanthemum cinerariifolium</name>
    <dbReference type="NCBI Taxonomy" id="118510"/>
    <lineage>
        <taxon>Eukaryota</taxon>
        <taxon>Viridiplantae</taxon>
        <taxon>Streptophyta</taxon>
        <taxon>Embryophyta</taxon>
        <taxon>Tracheophyta</taxon>
        <taxon>Spermatophyta</taxon>
        <taxon>Magnoliopsida</taxon>
        <taxon>eudicotyledons</taxon>
        <taxon>Gunneridae</taxon>
        <taxon>Pentapetalae</taxon>
        <taxon>asterids</taxon>
        <taxon>campanulids</taxon>
        <taxon>Asterales</taxon>
        <taxon>Asteraceae</taxon>
        <taxon>Asteroideae</taxon>
        <taxon>Anthemideae</taxon>
        <taxon>Anthemidinae</taxon>
        <taxon>Tanacetum</taxon>
    </lineage>
</organism>
<dbReference type="AlphaFoldDB" id="A0A699IY18"/>
<feature type="non-terminal residue" evidence="2">
    <location>
        <position position="86"/>
    </location>
</feature>
<accession>A0A699IY18</accession>